<dbReference type="RefSeq" id="WP_186833311.1">
    <property type="nucleotide sequence ID" value="NZ_JAEQMG010000009.1"/>
</dbReference>
<keyword evidence="3 4" id="KW-0326">Glycosidase</keyword>
<dbReference type="Pfam" id="PF00404">
    <property type="entry name" value="Dockerin_1"/>
    <property type="match status" value="1"/>
</dbReference>
<comment type="catalytic activity">
    <reaction evidence="4">
        <text>The enzyme specifically hydrolyzes (1-&gt;4)-beta-D-galactosidic linkages in type I arabinogalactans.</text>
        <dbReference type="EC" id="3.2.1.89"/>
    </reaction>
</comment>
<name>A0A934TY19_9FIRM</name>
<dbReference type="PROSITE" id="PS51766">
    <property type="entry name" value="DOCKERIN"/>
    <property type="match status" value="1"/>
</dbReference>
<dbReference type="PROSITE" id="PS00018">
    <property type="entry name" value="EF_HAND_1"/>
    <property type="match status" value="1"/>
</dbReference>
<gene>
    <name evidence="6" type="ORF">JKK62_00195</name>
</gene>
<dbReference type="AlphaFoldDB" id="A0A934TY19"/>
<dbReference type="GO" id="GO:0045490">
    <property type="term" value="P:pectin catabolic process"/>
    <property type="evidence" value="ECO:0007669"/>
    <property type="project" value="TreeGrafter"/>
</dbReference>
<organism evidence="6 7">
    <name type="scientific">Ruminococcus difficilis</name>
    <dbReference type="NCBI Taxonomy" id="2763069"/>
    <lineage>
        <taxon>Bacteria</taxon>
        <taxon>Bacillati</taxon>
        <taxon>Bacillota</taxon>
        <taxon>Clostridia</taxon>
        <taxon>Eubacteriales</taxon>
        <taxon>Oscillospiraceae</taxon>
        <taxon>Ruminococcus</taxon>
    </lineage>
</organism>
<dbReference type="CDD" id="cd14256">
    <property type="entry name" value="Dockerin_I"/>
    <property type="match status" value="1"/>
</dbReference>
<evidence type="ECO:0000256" key="1">
    <source>
        <dbReference type="ARBA" id="ARBA00010687"/>
    </source>
</evidence>
<dbReference type="Gene3D" id="3.20.20.80">
    <property type="entry name" value="Glycosidases"/>
    <property type="match status" value="1"/>
</dbReference>
<dbReference type="InterPro" id="IPR018247">
    <property type="entry name" value="EF_Hand_1_Ca_BS"/>
</dbReference>
<comment type="similarity">
    <text evidence="1 4">Belongs to the glycosyl hydrolase 53 family.</text>
</comment>
<dbReference type="EC" id="3.2.1.89" evidence="4"/>
<evidence type="ECO:0000256" key="4">
    <source>
        <dbReference type="RuleBase" id="RU361192"/>
    </source>
</evidence>
<evidence type="ECO:0000256" key="3">
    <source>
        <dbReference type="ARBA" id="ARBA00023295"/>
    </source>
</evidence>
<evidence type="ECO:0000256" key="2">
    <source>
        <dbReference type="ARBA" id="ARBA00022801"/>
    </source>
</evidence>
<dbReference type="Pfam" id="PF07745">
    <property type="entry name" value="Glyco_hydro_53"/>
    <property type="match status" value="1"/>
</dbReference>
<dbReference type="PANTHER" id="PTHR34983">
    <property type="entry name" value="ARABINOGALACTAN ENDO-BETA-1,4-GALACTANASE A"/>
    <property type="match status" value="1"/>
</dbReference>
<keyword evidence="4" id="KW-0732">Signal</keyword>
<evidence type="ECO:0000313" key="6">
    <source>
        <dbReference type="EMBL" id="MBK6087090.1"/>
    </source>
</evidence>
<dbReference type="Gene3D" id="1.10.1330.10">
    <property type="entry name" value="Dockerin domain"/>
    <property type="match status" value="1"/>
</dbReference>
<dbReference type="SUPFAM" id="SSF63446">
    <property type="entry name" value="Type I dockerin domain"/>
    <property type="match status" value="1"/>
</dbReference>
<dbReference type="InterPro" id="IPR011683">
    <property type="entry name" value="Glyco_hydro_53"/>
</dbReference>
<proteinExistence type="inferred from homology"/>
<dbReference type="SUPFAM" id="SSF51445">
    <property type="entry name" value="(Trans)glycosidases"/>
    <property type="match status" value="1"/>
</dbReference>
<protein>
    <recommendedName>
        <fullName evidence="4">Arabinogalactan endo-beta-1,4-galactanase</fullName>
        <ecNumber evidence="4">3.2.1.89</ecNumber>
    </recommendedName>
</protein>
<accession>A0A934TY19</accession>
<feature type="chain" id="PRO_5038158261" description="Arabinogalactan endo-beta-1,4-galactanase" evidence="4">
    <location>
        <begin position="26"/>
        <end position="491"/>
    </location>
</feature>
<dbReference type="EMBL" id="JAEQMG010000009">
    <property type="protein sequence ID" value="MBK6087090.1"/>
    <property type="molecule type" value="Genomic_DNA"/>
</dbReference>
<evidence type="ECO:0000313" key="7">
    <source>
        <dbReference type="Proteomes" id="UP000633365"/>
    </source>
</evidence>
<dbReference type="InterPro" id="IPR016134">
    <property type="entry name" value="Dockerin_dom"/>
</dbReference>
<dbReference type="InterPro" id="IPR002105">
    <property type="entry name" value="Dockerin_1_rpt"/>
</dbReference>
<reference evidence="6" key="1">
    <citation type="submission" date="2021-01" db="EMBL/GenBank/DDBJ databases">
        <title>Genome public.</title>
        <authorList>
            <person name="Liu C."/>
            <person name="Sun Q."/>
        </authorList>
    </citation>
    <scope>NUCLEOTIDE SEQUENCE</scope>
    <source>
        <strain evidence="6">M6</strain>
    </source>
</reference>
<dbReference type="Proteomes" id="UP000633365">
    <property type="component" value="Unassembled WGS sequence"/>
</dbReference>
<dbReference type="PANTHER" id="PTHR34983:SF2">
    <property type="entry name" value="ENDO-BETA-1,4-GALACTANASE"/>
    <property type="match status" value="1"/>
</dbReference>
<dbReference type="GO" id="GO:0031218">
    <property type="term" value="F:arabinogalactan endo-1,4-beta-galactosidase activity"/>
    <property type="evidence" value="ECO:0007669"/>
    <property type="project" value="UniProtKB-EC"/>
</dbReference>
<dbReference type="InterPro" id="IPR036439">
    <property type="entry name" value="Dockerin_dom_sf"/>
</dbReference>
<sequence length="491" mass="53573">MVKKAFSAVLTVLALICSAFLPSFAAQSGKIDFNNPDFIRGMDISSVLSLEQSGVKFYDERDSESDLFKILAYHGVNYIRVRVWNDPFDGNGAGYGGGNCDVQSAAEIGRRAAKYGMKLLVDFHYSDFWADPKKQQAPKKWQNYSLSEKCTALYDFTLDSLNKIKAAGADIGMVQIGNETTTGIAGEYSFESMSKLFDSGSRAVRDFDKNVLVALHFTNPERDGHVKYLADSLNRYGVDYDVFATSYYPFWHGSLSNLTTVLSYVADTYGKYTLVAETSYPFTLDDTDGFRNTVNSGANSSGENLLWSFTPQGQADEVRAVMNAVNDVGEKGLGVFYWEGAWITVGDTTGLSGSAYSARYKANSKLWEKYGSGWASSFSAAYDPDDAGKYYGGSAVDNQAFFDAHGRVLSSLDVFASVTGKIYGDADNDGDITVTDVTGVQRITAALVTPDALTNRVSDVNGDGVVDIVDATEIQKYIAGYKSDYPINNPI</sequence>
<evidence type="ECO:0000259" key="5">
    <source>
        <dbReference type="PROSITE" id="PS51766"/>
    </source>
</evidence>
<feature type="signal peptide" evidence="4">
    <location>
        <begin position="1"/>
        <end position="25"/>
    </location>
</feature>
<dbReference type="GO" id="GO:0015926">
    <property type="term" value="F:glucosidase activity"/>
    <property type="evidence" value="ECO:0007669"/>
    <property type="project" value="InterPro"/>
</dbReference>
<keyword evidence="2 4" id="KW-0378">Hydrolase</keyword>
<comment type="caution">
    <text evidence="6">The sequence shown here is derived from an EMBL/GenBank/DDBJ whole genome shotgun (WGS) entry which is preliminary data.</text>
</comment>
<dbReference type="InterPro" id="IPR017853">
    <property type="entry name" value="GH"/>
</dbReference>
<feature type="domain" description="Dockerin" evidence="5">
    <location>
        <begin position="419"/>
        <end position="487"/>
    </location>
</feature>
<keyword evidence="7" id="KW-1185">Reference proteome</keyword>